<keyword evidence="1" id="KW-0245">EGF-like domain</keyword>
<dbReference type="SMART" id="SM00181">
    <property type="entry name" value="EGF"/>
    <property type="match status" value="2"/>
</dbReference>
<feature type="region of interest" description="Disordered" evidence="6">
    <location>
        <begin position="696"/>
        <end position="716"/>
    </location>
</feature>
<protein>
    <recommendedName>
        <fullName evidence="13">Deleted in malignant brain tumors 1 protein</fullName>
    </recommendedName>
</protein>
<dbReference type="OrthoDB" id="10063988at2759"/>
<reference evidence="11" key="1">
    <citation type="submission" date="2023-01" db="EMBL/GenBank/DDBJ databases">
        <title>Genome assembly of the deep-sea coral Lophelia pertusa.</title>
        <authorList>
            <person name="Herrera S."/>
            <person name="Cordes E."/>
        </authorList>
    </citation>
    <scope>NUCLEOTIDE SEQUENCE</scope>
    <source>
        <strain evidence="11">USNM1676648</strain>
        <tissue evidence="11">Polyp</tissue>
    </source>
</reference>
<evidence type="ECO:0000256" key="2">
    <source>
        <dbReference type="ARBA" id="ARBA00022729"/>
    </source>
</evidence>
<dbReference type="InterPro" id="IPR018097">
    <property type="entry name" value="EGF_Ca-bd_CS"/>
</dbReference>
<feature type="signal peptide" evidence="8">
    <location>
        <begin position="1"/>
        <end position="24"/>
    </location>
</feature>
<dbReference type="SUPFAM" id="SSF57196">
    <property type="entry name" value="EGF/Laminin"/>
    <property type="match status" value="2"/>
</dbReference>
<feature type="compositionally biased region" description="Low complexity" evidence="6">
    <location>
        <begin position="698"/>
        <end position="716"/>
    </location>
</feature>
<comment type="caution">
    <text evidence="11">The sequence shown here is derived from an EMBL/GenBank/DDBJ whole genome shotgun (WGS) entry which is preliminary data.</text>
</comment>
<evidence type="ECO:0000313" key="12">
    <source>
        <dbReference type="Proteomes" id="UP001163046"/>
    </source>
</evidence>
<dbReference type="InterPro" id="IPR026823">
    <property type="entry name" value="cEGF"/>
</dbReference>
<dbReference type="InterPro" id="IPR000859">
    <property type="entry name" value="CUB_dom"/>
</dbReference>
<dbReference type="CDD" id="cd00041">
    <property type="entry name" value="CUB"/>
    <property type="match status" value="2"/>
</dbReference>
<feature type="domain" description="ZP" evidence="10">
    <location>
        <begin position="1070"/>
        <end position="1314"/>
    </location>
</feature>
<dbReference type="SMART" id="SM00179">
    <property type="entry name" value="EGF_CA"/>
    <property type="match status" value="2"/>
</dbReference>
<dbReference type="PANTHER" id="PTHR14002:SF43">
    <property type="entry name" value="DELTA-LIKE PROTEIN"/>
    <property type="match status" value="1"/>
</dbReference>
<evidence type="ECO:0000313" key="11">
    <source>
        <dbReference type="EMBL" id="KAJ7383305.1"/>
    </source>
</evidence>
<dbReference type="PROSITE" id="PS01180">
    <property type="entry name" value="CUB"/>
    <property type="match status" value="2"/>
</dbReference>
<evidence type="ECO:0000256" key="4">
    <source>
        <dbReference type="ARBA" id="ARBA00023157"/>
    </source>
</evidence>
<comment type="caution">
    <text evidence="5">Lacks conserved residue(s) required for the propagation of feature annotation.</text>
</comment>
<evidence type="ECO:0000256" key="6">
    <source>
        <dbReference type="SAM" id="MobiDB-lite"/>
    </source>
</evidence>
<dbReference type="SUPFAM" id="SSF49854">
    <property type="entry name" value="Spermadhesin, CUB domain"/>
    <property type="match status" value="2"/>
</dbReference>
<organism evidence="11 12">
    <name type="scientific">Desmophyllum pertusum</name>
    <dbReference type="NCBI Taxonomy" id="174260"/>
    <lineage>
        <taxon>Eukaryota</taxon>
        <taxon>Metazoa</taxon>
        <taxon>Cnidaria</taxon>
        <taxon>Anthozoa</taxon>
        <taxon>Hexacorallia</taxon>
        <taxon>Scleractinia</taxon>
        <taxon>Caryophylliina</taxon>
        <taxon>Caryophylliidae</taxon>
        <taxon>Desmophyllum</taxon>
    </lineage>
</organism>
<dbReference type="Pfam" id="PF14670">
    <property type="entry name" value="FXa_inhibition"/>
    <property type="match status" value="1"/>
</dbReference>
<dbReference type="PANTHER" id="PTHR14002">
    <property type="entry name" value="ENDOGLIN/TGF-BETA RECEPTOR TYPE III"/>
    <property type="match status" value="1"/>
</dbReference>
<dbReference type="PROSITE" id="PS01187">
    <property type="entry name" value="EGF_CA"/>
    <property type="match status" value="1"/>
</dbReference>
<evidence type="ECO:0000256" key="5">
    <source>
        <dbReference type="PROSITE-ProRule" id="PRU00059"/>
    </source>
</evidence>
<dbReference type="Pfam" id="PF00431">
    <property type="entry name" value="CUB"/>
    <property type="match status" value="2"/>
</dbReference>
<name>A0A9W9ZL37_9CNID</name>
<dbReference type="CDD" id="cd00054">
    <property type="entry name" value="EGF_CA"/>
    <property type="match status" value="1"/>
</dbReference>
<dbReference type="InterPro" id="IPR055355">
    <property type="entry name" value="ZP-C"/>
</dbReference>
<dbReference type="Gene3D" id="2.60.40.4100">
    <property type="entry name" value="Zona pellucida, ZP-C domain"/>
    <property type="match status" value="1"/>
</dbReference>
<dbReference type="SMART" id="SM00042">
    <property type="entry name" value="CUB"/>
    <property type="match status" value="2"/>
</dbReference>
<evidence type="ECO:0000259" key="9">
    <source>
        <dbReference type="PROSITE" id="PS01180"/>
    </source>
</evidence>
<dbReference type="PROSITE" id="PS51034">
    <property type="entry name" value="ZP_2"/>
    <property type="match status" value="1"/>
</dbReference>
<evidence type="ECO:0000256" key="3">
    <source>
        <dbReference type="ARBA" id="ARBA00022737"/>
    </source>
</evidence>
<dbReference type="SMART" id="SM00241">
    <property type="entry name" value="ZP"/>
    <property type="match status" value="1"/>
</dbReference>
<evidence type="ECO:0008006" key="13">
    <source>
        <dbReference type="Google" id="ProtNLM"/>
    </source>
</evidence>
<gene>
    <name evidence="11" type="ORF">OS493_029271</name>
</gene>
<evidence type="ECO:0000259" key="10">
    <source>
        <dbReference type="PROSITE" id="PS51034"/>
    </source>
</evidence>
<keyword evidence="7" id="KW-0472">Membrane</keyword>
<dbReference type="Gene3D" id="2.60.120.290">
    <property type="entry name" value="Spermadhesin, CUB domain"/>
    <property type="match status" value="2"/>
</dbReference>
<dbReference type="InterPro" id="IPR035914">
    <property type="entry name" value="Sperma_CUB_dom_sf"/>
</dbReference>
<keyword evidence="12" id="KW-1185">Reference proteome</keyword>
<dbReference type="EMBL" id="MU825902">
    <property type="protein sequence ID" value="KAJ7383305.1"/>
    <property type="molecule type" value="Genomic_DNA"/>
</dbReference>
<dbReference type="Pfam" id="PF12662">
    <property type="entry name" value="cEGF"/>
    <property type="match status" value="1"/>
</dbReference>
<sequence length="1448" mass="161048">MARCISWCLLSLLTILQWMSLAEASHFRAGHITWKPDSNNTLRFVFRLAFRRSYSGSYYCDEDTKSQGSLIGYGDSWNAQCHNPYNQLCSNAKHIADTGFHCTDFSVNEDWSMGENNFTVSYSSIASSHVWTVSYSSCCWISSLARYADSSWLVSTKLDLTPRSDNGKINSSPVSRSPAIFRLHEGCKQSLRIPVEDPDGDVVKCRWASKIESNIPSDSFPHGVLDEENCVLSYGGRSGTAGTYAVTLTLEDFPAGTTDFQNARPFSNVGLQFLVIISGQSGSCDDKPVFTDSTPQDGECSEVQIGSVYKAVIEHCRDNHFFPNWNANHPFELCWRDLLQECHMESNAESSRTAVVLLPGVGLEWIKKPRTSAYIRLVLQPYGHTIYKVDTLSQYVNIDNNNRTVLHFATPKAALSMNGSYAILIDNGAVVGQGCSYDGPPTPGIKSPGDWGFPVDGICPVGFSLAPPEFTNCVDINECGGHSRSKRSYYWWWQSYIAPSSSSLAYGGAAASASVPSYLSVATPTPESCFYNLTDPSGNFTSPYYPQHYSHDLDCTWIISVTPGYYIYLHFEHFHLEDGGSHCPYDYVQIFDGYSSSSSLILKRCAYQDAWCVYSNSSVLHVRFITDGSASHPGFSAYYERVHERNSSCTNAPTTRTWKILEEDGLFIKDTTQCDNNLAYRDYQCDSNLPSANYSTNTTSISPTPASTSPTASASIAPGPASVPECFNHSYLEDAERSMDFYNANYATTSTNIISPTSASTSPTASASIAPGPASVPECFNHSYLEDAERSMDFYNAQSLPAATPIPGNNFDHLNQPYGNFTSPNYPGCYPISTYWTWLIEAPIGQYIRLHFKSFHLEGKASCPWDYVEIFDGNSLSSSRMIKACGQMAPWELFSSGRFLFVRFYSDAIVRRPGFFATYQRVSYRHSVALPTQVSSTSAVQCHATHTATATATAVNGIHPTPSSGMHSSFYAASSVNVLPDPSQFELHLPSDCDQICSNTIGSYTCSCISGYQLALDGKSCSDIDECSSNNGGCSHHCFNIPGSFYCDCPEGITMGANNLTCVEPGVSVDCGDSRMTVSLEKKTFPFFDVAQLHLRYASCKATENDTHLLISTDLNGCGTLVNETQDALIFWNEIRADAVIIDFVITRTHDIRLPFYCSYSRKKLISLSFTPRRIHFGQEVGYGNFTFSMEFYKSSSYATPYALQDYPLEVQLDDYLYVQYSVESSADLVIMAENCKATKGNSHSWPQYNIIQNGCPRDTTLDYSYDPTRKFQQFKIKTFRFFNDYDTVYFHCELLACHRYSPNSRCEKSCLNGNKRKKREVTRDEVEHDESTTKITLTQGPVVIKETGQSGGKFKTFFCCIFHSAQFIPEHTDQSKQTALIGGVAGASAFGLIAAIALAVLFVKYRIARRLMNRNKVGDLYTTQDEQMSRRNAYIQEDDMIENEDAL</sequence>
<feature type="domain" description="CUB" evidence="9">
    <location>
        <begin position="529"/>
        <end position="642"/>
    </location>
</feature>
<keyword evidence="7" id="KW-0812">Transmembrane</keyword>
<feature type="transmembrane region" description="Helical" evidence="7">
    <location>
        <begin position="1380"/>
        <end position="1404"/>
    </location>
</feature>
<keyword evidence="2 8" id="KW-0732">Signal</keyword>
<dbReference type="Pfam" id="PF24907">
    <property type="entry name" value="SIBA-E_N"/>
    <property type="match status" value="1"/>
</dbReference>
<dbReference type="FunFam" id="2.60.120.290:FF:000013">
    <property type="entry name" value="Membrane frizzled-related protein"/>
    <property type="match status" value="2"/>
</dbReference>
<keyword evidence="4" id="KW-1015">Disulfide bond</keyword>
<dbReference type="GO" id="GO:0005509">
    <property type="term" value="F:calcium ion binding"/>
    <property type="evidence" value="ECO:0007669"/>
    <property type="project" value="InterPro"/>
</dbReference>
<keyword evidence="3" id="KW-0677">Repeat</keyword>
<dbReference type="InterPro" id="IPR000152">
    <property type="entry name" value="EGF-type_Asp/Asn_hydroxyl_site"/>
</dbReference>
<proteinExistence type="predicted"/>
<dbReference type="Proteomes" id="UP001163046">
    <property type="component" value="Unassembled WGS sequence"/>
</dbReference>
<keyword evidence="7" id="KW-1133">Transmembrane helix</keyword>
<dbReference type="Pfam" id="PF00100">
    <property type="entry name" value="Zona_pellucida"/>
    <property type="match status" value="1"/>
</dbReference>
<dbReference type="InterPro" id="IPR001507">
    <property type="entry name" value="ZP_dom"/>
</dbReference>
<dbReference type="Gene3D" id="2.10.25.10">
    <property type="entry name" value="Laminin"/>
    <property type="match status" value="2"/>
</dbReference>
<accession>A0A9W9ZL37</accession>
<dbReference type="InterPro" id="IPR042235">
    <property type="entry name" value="ZP-C_dom"/>
</dbReference>
<dbReference type="FunFam" id="2.10.25.10:FF:000240">
    <property type="entry name" value="Vitamin K-dependent protein S"/>
    <property type="match status" value="1"/>
</dbReference>
<dbReference type="PROSITE" id="PS00010">
    <property type="entry name" value="ASX_HYDROXYL"/>
    <property type="match status" value="1"/>
</dbReference>
<evidence type="ECO:0000256" key="1">
    <source>
        <dbReference type="ARBA" id="ARBA00022536"/>
    </source>
</evidence>
<feature type="chain" id="PRO_5040828574" description="Deleted in malignant brain tumors 1 protein" evidence="8">
    <location>
        <begin position="25"/>
        <end position="1448"/>
    </location>
</feature>
<evidence type="ECO:0000256" key="7">
    <source>
        <dbReference type="SAM" id="Phobius"/>
    </source>
</evidence>
<evidence type="ECO:0000256" key="8">
    <source>
        <dbReference type="SAM" id="SignalP"/>
    </source>
</evidence>
<feature type="domain" description="CUB" evidence="9">
    <location>
        <begin position="807"/>
        <end position="922"/>
    </location>
</feature>
<dbReference type="Gene3D" id="2.60.40.3210">
    <property type="entry name" value="Zona pellucida, ZP-N domain"/>
    <property type="match status" value="1"/>
</dbReference>
<dbReference type="InterPro" id="IPR001881">
    <property type="entry name" value="EGF-like_Ca-bd_dom"/>
</dbReference>
<dbReference type="InterPro" id="IPR056844">
    <property type="entry name" value="SibA-E_N"/>
</dbReference>
<dbReference type="InterPro" id="IPR000742">
    <property type="entry name" value="EGF"/>
</dbReference>